<evidence type="ECO:0000259" key="4">
    <source>
        <dbReference type="Pfam" id="PF13613"/>
    </source>
</evidence>
<reference evidence="5 6" key="1">
    <citation type="submission" date="2020-03" db="EMBL/GenBank/DDBJ databases">
        <title>Whole genome shotgun sequence of Phytohabitans suffuscus NBRC 105367.</title>
        <authorList>
            <person name="Komaki H."/>
            <person name="Tamura T."/>
        </authorList>
    </citation>
    <scope>NUCLEOTIDE SEQUENCE [LARGE SCALE GENOMIC DNA]</scope>
    <source>
        <strain evidence="5 6">NBRC 105367</strain>
    </source>
</reference>
<reference evidence="5 6" key="2">
    <citation type="submission" date="2020-03" db="EMBL/GenBank/DDBJ databases">
        <authorList>
            <person name="Ichikawa N."/>
            <person name="Kimura A."/>
            <person name="Kitahashi Y."/>
            <person name="Uohara A."/>
        </authorList>
    </citation>
    <scope>NUCLEOTIDE SEQUENCE [LARGE SCALE GENOMIC DNA]</scope>
    <source>
        <strain evidence="5 6">NBRC 105367</strain>
    </source>
</reference>
<dbReference type="RefSeq" id="WP_173153948.1">
    <property type="nucleotide sequence ID" value="NZ_AP022871.1"/>
</dbReference>
<evidence type="ECO:0000256" key="1">
    <source>
        <dbReference type="ARBA" id="ARBA00001968"/>
    </source>
</evidence>
<dbReference type="Pfam" id="PF13613">
    <property type="entry name" value="HTH_Tnp_4"/>
    <property type="match status" value="1"/>
</dbReference>
<dbReference type="KEGG" id="psuu:Psuf_008300"/>
<feature type="domain" description="DDE Tnp4" evidence="3">
    <location>
        <begin position="103"/>
        <end position="245"/>
    </location>
</feature>
<feature type="domain" description="Transposase Helix-turn-helix" evidence="4">
    <location>
        <begin position="33"/>
        <end position="81"/>
    </location>
</feature>
<sequence>MIYPGTISLSTAHLTHLAEHLRAHRAAIGSRWRKLTAGQQALLALAHLRNGDTYARLAAGFGVGVATVWRYVREAVDLLAAFAPSLTAALWRLASNGHRLGILDGTVVRIDRLSGDLDRLYYSGKHHHHGVNLQGLIDPRRGDLVWISDGLPGSTHDLTAARTHDIIRSAARADVELLADKGFQGAGGTVTSPHKGRKLTKDQKTHNRMVNSVRGPGERGFAVLKTWRIFTKVRCCPQRVGPLAKAVLTLELGPES</sequence>
<dbReference type="GO" id="GO:0046872">
    <property type="term" value="F:metal ion binding"/>
    <property type="evidence" value="ECO:0007669"/>
    <property type="project" value="UniProtKB-KW"/>
</dbReference>
<accession>A0A6F8YBS2</accession>
<proteinExistence type="predicted"/>
<evidence type="ECO:0000259" key="3">
    <source>
        <dbReference type="Pfam" id="PF13359"/>
    </source>
</evidence>
<evidence type="ECO:0000313" key="6">
    <source>
        <dbReference type="Proteomes" id="UP000503011"/>
    </source>
</evidence>
<evidence type="ECO:0000256" key="2">
    <source>
        <dbReference type="ARBA" id="ARBA00022723"/>
    </source>
</evidence>
<dbReference type="InterPro" id="IPR027805">
    <property type="entry name" value="Transposase_HTH_dom"/>
</dbReference>
<gene>
    <name evidence="5" type="ORF">Psuf_008300</name>
</gene>
<organism evidence="5 6">
    <name type="scientific">Phytohabitans suffuscus</name>
    <dbReference type="NCBI Taxonomy" id="624315"/>
    <lineage>
        <taxon>Bacteria</taxon>
        <taxon>Bacillati</taxon>
        <taxon>Actinomycetota</taxon>
        <taxon>Actinomycetes</taxon>
        <taxon>Micromonosporales</taxon>
        <taxon>Micromonosporaceae</taxon>
    </lineage>
</organism>
<dbReference type="EMBL" id="AP022871">
    <property type="protein sequence ID" value="BCB83517.1"/>
    <property type="molecule type" value="Genomic_DNA"/>
</dbReference>
<dbReference type="AlphaFoldDB" id="A0A6F8YBS2"/>
<dbReference type="InterPro" id="IPR027806">
    <property type="entry name" value="HARBI1_dom"/>
</dbReference>
<evidence type="ECO:0000313" key="5">
    <source>
        <dbReference type="EMBL" id="BCB83517.1"/>
    </source>
</evidence>
<dbReference type="Proteomes" id="UP000503011">
    <property type="component" value="Chromosome"/>
</dbReference>
<keyword evidence="6" id="KW-1185">Reference proteome</keyword>
<protein>
    <submittedName>
        <fullName evidence="5">IS5 family transposase</fullName>
    </submittedName>
</protein>
<comment type="cofactor">
    <cofactor evidence="1">
        <name>a divalent metal cation</name>
        <dbReference type="ChEBI" id="CHEBI:60240"/>
    </cofactor>
</comment>
<keyword evidence="2" id="KW-0479">Metal-binding</keyword>
<dbReference type="Pfam" id="PF13359">
    <property type="entry name" value="DDE_Tnp_4"/>
    <property type="match status" value="1"/>
</dbReference>
<name>A0A6F8YBS2_9ACTN</name>